<proteinExistence type="predicted"/>
<dbReference type="RefSeq" id="WP_133474972.1">
    <property type="nucleotide sequence ID" value="NZ_SNWP01000011.1"/>
</dbReference>
<dbReference type="InterPro" id="IPR013813">
    <property type="entry name" value="Endoribo_LPSP/chorism_mut-like"/>
</dbReference>
<evidence type="ECO:0000256" key="1">
    <source>
        <dbReference type="SAM" id="SignalP"/>
    </source>
</evidence>
<dbReference type="InterPro" id="IPR035959">
    <property type="entry name" value="RutC-like_sf"/>
</dbReference>
<keyword evidence="1" id="KW-0732">Signal</keyword>
<dbReference type="SUPFAM" id="SSF55298">
    <property type="entry name" value="YjgF-like"/>
    <property type="match status" value="1"/>
</dbReference>
<protein>
    <submittedName>
        <fullName evidence="3">Enamine deaminase RidA (YjgF/YER057c/UK114 family)</fullName>
    </submittedName>
</protein>
<dbReference type="Pfam" id="PF14588">
    <property type="entry name" value="YjgF_endoribonc"/>
    <property type="match status" value="1"/>
</dbReference>
<reference evidence="3 4" key="1">
    <citation type="submission" date="2019-03" db="EMBL/GenBank/DDBJ databases">
        <title>Genomic Encyclopedia of Archaeal and Bacterial Type Strains, Phase II (KMG-II): from individual species to whole genera.</title>
        <authorList>
            <person name="Goeker M."/>
        </authorList>
    </citation>
    <scope>NUCLEOTIDE SEQUENCE [LARGE SCALE GENOMIC DNA]</scope>
    <source>
        <strain evidence="3 4">DSM 28323</strain>
    </source>
</reference>
<feature type="signal peptide" evidence="1">
    <location>
        <begin position="1"/>
        <end position="18"/>
    </location>
</feature>
<evidence type="ECO:0000313" key="3">
    <source>
        <dbReference type="EMBL" id="TDO27108.1"/>
    </source>
</evidence>
<evidence type="ECO:0000313" key="4">
    <source>
        <dbReference type="Proteomes" id="UP000295741"/>
    </source>
</evidence>
<dbReference type="AlphaFoldDB" id="A0A4V3C4S6"/>
<dbReference type="Gene3D" id="3.30.1330.40">
    <property type="entry name" value="RutC-like"/>
    <property type="match status" value="1"/>
</dbReference>
<organism evidence="3 4">
    <name type="scientific">Sediminibacterium goheungense</name>
    <dbReference type="NCBI Taxonomy" id="1086393"/>
    <lineage>
        <taxon>Bacteria</taxon>
        <taxon>Pseudomonadati</taxon>
        <taxon>Bacteroidota</taxon>
        <taxon>Chitinophagia</taxon>
        <taxon>Chitinophagales</taxon>
        <taxon>Chitinophagaceae</taxon>
        <taxon>Sediminibacterium</taxon>
    </lineage>
</organism>
<dbReference type="OrthoDB" id="9806350at2"/>
<evidence type="ECO:0000259" key="2">
    <source>
        <dbReference type="Pfam" id="PF14588"/>
    </source>
</evidence>
<dbReference type="EMBL" id="SNWP01000011">
    <property type="protein sequence ID" value="TDO27108.1"/>
    <property type="molecule type" value="Genomic_DNA"/>
</dbReference>
<dbReference type="Proteomes" id="UP000295741">
    <property type="component" value="Unassembled WGS sequence"/>
</dbReference>
<comment type="caution">
    <text evidence="3">The sequence shown here is derived from an EMBL/GenBank/DDBJ whole genome shotgun (WGS) entry which is preliminary data.</text>
</comment>
<feature type="domain" description="Endoribonuclease L-PSP/chorismate mutase-like" evidence="2">
    <location>
        <begin position="23"/>
        <end position="163"/>
    </location>
</feature>
<dbReference type="PANTHER" id="PTHR43760:SF1">
    <property type="entry name" value="ENDORIBONUCLEASE L-PSP_CHORISMATE MUTASE-LIKE DOMAIN-CONTAINING PROTEIN"/>
    <property type="match status" value="1"/>
</dbReference>
<keyword evidence="4" id="KW-1185">Reference proteome</keyword>
<sequence length="171" mass="18236">MRTYFILALLVLSNSISAQTPEEKLKALNIVLPAPSSPVANYVKFVKTGNLIFLSGHGPAKADGSYITGKLGRDLSIEEGYAAARQTGISLLSTLKAAIGDLSKVKRIVKVLGMVNGTEIFVDQPKVINGFSDLMVAVFADKGRHARSAVGMASLPMNMAVEIEMVVEVED</sequence>
<gene>
    <name evidence="3" type="ORF">BC659_2427</name>
</gene>
<name>A0A4V3C4S6_9BACT</name>
<feature type="chain" id="PRO_5020427957" evidence="1">
    <location>
        <begin position="19"/>
        <end position="171"/>
    </location>
</feature>
<dbReference type="CDD" id="cd02199">
    <property type="entry name" value="YjgF_YER057c_UK114_like_1"/>
    <property type="match status" value="1"/>
</dbReference>
<dbReference type="PANTHER" id="PTHR43760">
    <property type="entry name" value="ENDORIBONUCLEASE-RELATED"/>
    <property type="match status" value="1"/>
</dbReference>
<accession>A0A4V3C4S6</accession>